<keyword evidence="1" id="KW-0732">Signal</keyword>
<keyword evidence="4" id="KW-1185">Reference proteome</keyword>
<accession>A0ABS4NWY5</accession>
<protein>
    <recommendedName>
        <fullName evidence="2">SLH domain-containing protein</fullName>
    </recommendedName>
</protein>
<feature type="domain" description="SLH" evidence="2">
    <location>
        <begin position="671"/>
        <end position="723"/>
    </location>
</feature>
<sequence length="723" mass="74195">MKNHSLSSRFTRLGLAVIMLFALLGAAVAPAGQAAAAQAGGTSAPAVSALPASEAASVTAAVYATAEFMLKNGVQSDWQAIGLAQAGYKVPASYLKALEGKVAEAKGVFARATDYARITLAVKALGGDPANVAGYNLIEKLYNHDAITGQTLNNPVYALLALDSGSYTIPANAKWTQSKLLAEILAKQNPDGGFTLTTGASDPDMTAMVLNALAGHKQEAAVNAAGQRAAAWLAKAQDKNGGYGDSSESVAQAIIGLSAFGIDPAGADYTKGNINLVSKLLSFSAADGGFVHTAGGSSNPLSTEQALEALVAYKLFGTGGKLFDFSGTPVKNPQVSVSVTVEGPNGTLAEGSVYAGNVLTALDKTAAAKRLALVNEAGNYVTGIGGVIAGTFGGYDGWMYVVARGGAWIYPSVGMGDFALEENDRIVVYYGGDNTQVVDAVTVTPAQPQPGQDLKVQVTQKQWVWNEATFTSDPVTSPAAGVQVTIGGKTAVTDAAGVAVVAGGLPANKYTLTVTGYLKDKTPAIVRHTVPVTVASAAADRPAFGDVKSISPWALESVYTAYDRKLMNGVSENSLLFAPKKNITRAEFAALLLRLTGNEPSAASSAGAFSDVKAGTWYYGTVNRAKELGIISGVSAKTFKPDGLVTRQDMAVMMVRAFKLDATSAGAGAGAGKFSDEDKISDYALSAVRTVTGLGYMSGTGGAFEPTAVVTREMAAAVAVRLP</sequence>
<dbReference type="Pfam" id="PF00395">
    <property type="entry name" value="SLH"/>
    <property type="match status" value="3"/>
</dbReference>
<evidence type="ECO:0000259" key="2">
    <source>
        <dbReference type="PROSITE" id="PS51272"/>
    </source>
</evidence>
<feature type="domain" description="SLH" evidence="2">
    <location>
        <begin position="541"/>
        <end position="604"/>
    </location>
</feature>
<dbReference type="Proteomes" id="UP000773462">
    <property type="component" value="Unassembled WGS sequence"/>
</dbReference>
<dbReference type="InterPro" id="IPR008930">
    <property type="entry name" value="Terpenoid_cyclase/PrenylTrfase"/>
</dbReference>
<evidence type="ECO:0000313" key="4">
    <source>
        <dbReference type="Proteomes" id="UP000773462"/>
    </source>
</evidence>
<evidence type="ECO:0000256" key="1">
    <source>
        <dbReference type="SAM" id="SignalP"/>
    </source>
</evidence>
<evidence type="ECO:0000313" key="3">
    <source>
        <dbReference type="EMBL" id="MBP2114571.1"/>
    </source>
</evidence>
<name>A0ABS4NWY5_9BACL</name>
<dbReference type="CDD" id="cd00688">
    <property type="entry name" value="ISOPREN_C2_like"/>
    <property type="match status" value="1"/>
</dbReference>
<gene>
    <name evidence="3" type="ORF">J2Z70_004740</name>
</gene>
<organism evidence="3 4">
    <name type="scientific">Paenibacillus silagei</name>
    <dbReference type="NCBI Taxonomy" id="1670801"/>
    <lineage>
        <taxon>Bacteria</taxon>
        <taxon>Bacillati</taxon>
        <taxon>Bacillota</taxon>
        <taxon>Bacilli</taxon>
        <taxon>Bacillales</taxon>
        <taxon>Paenibacillaceae</taxon>
        <taxon>Paenibacillus</taxon>
    </lineage>
</organism>
<dbReference type="PROSITE" id="PS51272">
    <property type="entry name" value="SLH"/>
    <property type="match status" value="3"/>
</dbReference>
<feature type="chain" id="PRO_5047251452" description="SLH domain-containing protein" evidence="1">
    <location>
        <begin position="32"/>
        <end position="723"/>
    </location>
</feature>
<feature type="domain" description="SLH" evidence="2">
    <location>
        <begin position="605"/>
        <end position="668"/>
    </location>
</feature>
<dbReference type="SUPFAM" id="SSF48239">
    <property type="entry name" value="Terpenoid cyclases/Protein prenyltransferases"/>
    <property type="match status" value="1"/>
</dbReference>
<dbReference type="InterPro" id="IPR001119">
    <property type="entry name" value="SLH_dom"/>
</dbReference>
<comment type="caution">
    <text evidence="3">The sequence shown here is derived from an EMBL/GenBank/DDBJ whole genome shotgun (WGS) entry which is preliminary data.</text>
</comment>
<feature type="signal peptide" evidence="1">
    <location>
        <begin position="1"/>
        <end position="31"/>
    </location>
</feature>
<dbReference type="RefSeq" id="WP_209877177.1">
    <property type="nucleotide sequence ID" value="NZ_JAGGLV010000018.1"/>
</dbReference>
<dbReference type="EMBL" id="JAGGLV010000018">
    <property type="protein sequence ID" value="MBP2114571.1"/>
    <property type="molecule type" value="Genomic_DNA"/>
</dbReference>
<proteinExistence type="predicted"/>
<reference evidence="3 4" key="1">
    <citation type="submission" date="2021-03" db="EMBL/GenBank/DDBJ databases">
        <title>Genomic Encyclopedia of Type Strains, Phase IV (KMG-IV): sequencing the most valuable type-strain genomes for metagenomic binning, comparative biology and taxonomic classification.</title>
        <authorList>
            <person name="Goeker M."/>
        </authorList>
    </citation>
    <scope>NUCLEOTIDE SEQUENCE [LARGE SCALE GENOMIC DNA]</scope>
    <source>
        <strain evidence="3 4">DSM 101953</strain>
    </source>
</reference>
<dbReference type="Gene3D" id="1.50.10.20">
    <property type="match status" value="1"/>
</dbReference>